<dbReference type="EMBL" id="JAFEJU010000004">
    <property type="protein sequence ID" value="MBT1175305.1"/>
    <property type="molecule type" value="Genomic_DNA"/>
</dbReference>
<feature type="region of interest" description="Disordered" evidence="1">
    <location>
        <begin position="54"/>
        <end position="87"/>
    </location>
</feature>
<evidence type="ECO:0000256" key="2">
    <source>
        <dbReference type="SAM" id="Phobius"/>
    </source>
</evidence>
<accession>A0ABS5UW21</accession>
<keyword evidence="4" id="KW-1185">Reference proteome</keyword>
<dbReference type="RefSeq" id="WP_214376524.1">
    <property type="nucleotide sequence ID" value="NZ_JAFEJU010000004.1"/>
</dbReference>
<dbReference type="Proteomes" id="UP000711736">
    <property type="component" value="Unassembled WGS sequence"/>
</dbReference>
<keyword evidence="2" id="KW-1133">Transmembrane helix</keyword>
<keyword evidence="2" id="KW-0812">Transmembrane</keyword>
<feature type="transmembrane region" description="Helical" evidence="2">
    <location>
        <begin position="12"/>
        <end position="34"/>
    </location>
</feature>
<evidence type="ECO:0000313" key="3">
    <source>
        <dbReference type="EMBL" id="MBT1175305.1"/>
    </source>
</evidence>
<comment type="caution">
    <text evidence="3">The sequence shown here is derived from an EMBL/GenBank/DDBJ whole genome shotgun (WGS) entry which is preliminary data.</text>
</comment>
<reference evidence="3 4" key="1">
    <citation type="journal article" date="2021" name="Environ. Microbiol.">
        <title>Genetic insights into the dark matter of the mammalian gut microbiota through targeted genome reconstruction.</title>
        <authorList>
            <person name="Lugli G.A."/>
            <person name="Alessandri G."/>
            <person name="Milani C."/>
            <person name="Viappiani A."/>
            <person name="Fontana F."/>
            <person name="Tarracchini C."/>
            <person name="Mancabelli L."/>
            <person name="Argentini C."/>
            <person name="Ruiz L."/>
            <person name="Margolles A."/>
            <person name="van Sinderen D."/>
            <person name="Turroni F."/>
            <person name="Ventura M."/>
        </authorList>
    </citation>
    <scope>NUCLEOTIDE SEQUENCE [LARGE SCALE GENOMIC DNA]</scope>
    <source>
        <strain evidence="3 4">LC6</strain>
    </source>
</reference>
<proteinExistence type="predicted"/>
<organism evidence="3 4">
    <name type="scientific">Bifidobacterium colobi</name>
    <dbReference type="NCBI Taxonomy" id="2809026"/>
    <lineage>
        <taxon>Bacteria</taxon>
        <taxon>Bacillati</taxon>
        <taxon>Actinomycetota</taxon>
        <taxon>Actinomycetes</taxon>
        <taxon>Bifidobacteriales</taxon>
        <taxon>Bifidobacteriaceae</taxon>
        <taxon>Bifidobacterium</taxon>
    </lineage>
</organism>
<name>A0ABS5UW21_9BIFI</name>
<keyword evidence="2" id="KW-0472">Membrane</keyword>
<gene>
    <name evidence="3" type="ORF">JS530_07300</name>
</gene>
<evidence type="ECO:0000256" key="1">
    <source>
        <dbReference type="SAM" id="MobiDB-lite"/>
    </source>
</evidence>
<protein>
    <submittedName>
        <fullName evidence="3">Uncharacterized protein</fullName>
    </submittedName>
</protein>
<sequence length="231" mass="25111">MKEGSGKRKISVVAAVVVVALIVFAMTFAVGRLLKDPTTDQGYQAVASKVAKAQSETQTNRGKTKALTKQRDELRSQVKTEKQQSEKDLQLVQQYAAEPDSSKPDLILESISPDIDPLYTELGGGIDLYYYPRFTVRNNTGHVMYGASLDYQVIGKDGGVVDGDESAYVSNVVIYPGKTVVLEDMLKDAGYSGDTIKPVKFSASVTNPKYPDSTQSVEGQYADDVKTVVIP</sequence>
<feature type="compositionally biased region" description="Basic and acidic residues" evidence="1">
    <location>
        <begin position="69"/>
        <end position="87"/>
    </location>
</feature>
<evidence type="ECO:0000313" key="4">
    <source>
        <dbReference type="Proteomes" id="UP000711736"/>
    </source>
</evidence>